<feature type="region of interest" description="Disordered" evidence="1">
    <location>
        <begin position="211"/>
        <end position="257"/>
    </location>
</feature>
<feature type="compositionally biased region" description="Polar residues" evidence="1">
    <location>
        <begin position="29"/>
        <end position="51"/>
    </location>
</feature>
<keyword evidence="3" id="KW-1185">Reference proteome</keyword>
<reference evidence="2 3" key="1">
    <citation type="journal article" date="2019" name="Nat. Ecol. Evol.">
        <title>Megaphylogeny resolves global patterns of mushroom evolution.</title>
        <authorList>
            <person name="Varga T."/>
            <person name="Krizsan K."/>
            <person name="Foldi C."/>
            <person name="Dima B."/>
            <person name="Sanchez-Garcia M."/>
            <person name="Sanchez-Ramirez S."/>
            <person name="Szollosi G.J."/>
            <person name="Szarkandi J.G."/>
            <person name="Papp V."/>
            <person name="Albert L."/>
            <person name="Andreopoulos W."/>
            <person name="Angelini C."/>
            <person name="Antonin V."/>
            <person name="Barry K.W."/>
            <person name="Bougher N.L."/>
            <person name="Buchanan P."/>
            <person name="Buyck B."/>
            <person name="Bense V."/>
            <person name="Catcheside P."/>
            <person name="Chovatia M."/>
            <person name="Cooper J."/>
            <person name="Damon W."/>
            <person name="Desjardin D."/>
            <person name="Finy P."/>
            <person name="Geml J."/>
            <person name="Haridas S."/>
            <person name="Hughes K."/>
            <person name="Justo A."/>
            <person name="Karasinski D."/>
            <person name="Kautmanova I."/>
            <person name="Kiss B."/>
            <person name="Kocsube S."/>
            <person name="Kotiranta H."/>
            <person name="LaButti K.M."/>
            <person name="Lechner B.E."/>
            <person name="Liimatainen K."/>
            <person name="Lipzen A."/>
            <person name="Lukacs Z."/>
            <person name="Mihaltcheva S."/>
            <person name="Morgado L.N."/>
            <person name="Niskanen T."/>
            <person name="Noordeloos M.E."/>
            <person name="Ohm R.A."/>
            <person name="Ortiz-Santana B."/>
            <person name="Ovrebo C."/>
            <person name="Racz N."/>
            <person name="Riley R."/>
            <person name="Savchenko A."/>
            <person name="Shiryaev A."/>
            <person name="Soop K."/>
            <person name="Spirin V."/>
            <person name="Szebenyi C."/>
            <person name="Tomsovsky M."/>
            <person name="Tulloss R.E."/>
            <person name="Uehling J."/>
            <person name="Grigoriev I.V."/>
            <person name="Vagvolgyi C."/>
            <person name="Papp T."/>
            <person name="Martin F.M."/>
            <person name="Miettinen O."/>
            <person name="Hibbett D.S."/>
            <person name="Nagy L.G."/>
        </authorList>
    </citation>
    <scope>NUCLEOTIDE SEQUENCE [LARGE SCALE GENOMIC DNA]</scope>
    <source>
        <strain evidence="2 3">CBS 962.96</strain>
    </source>
</reference>
<feature type="compositionally biased region" description="Polar residues" evidence="1">
    <location>
        <begin position="649"/>
        <end position="665"/>
    </location>
</feature>
<protein>
    <submittedName>
        <fullName evidence="2">Uncharacterized protein</fullName>
    </submittedName>
</protein>
<organism evidence="2 3">
    <name type="scientific">Dendrothele bispora (strain CBS 962.96)</name>
    <dbReference type="NCBI Taxonomy" id="1314807"/>
    <lineage>
        <taxon>Eukaryota</taxon>
        <taxon>Fungi</taxon>
        <taxon>Dikarya</taxon>
        <taxon>Basidiomycota</taxon>
        <taxon>Agaricomycotina</taxon>
        <taxon>Agaricomycetes</taxon>
        <taxon>Agaricomycetidae</taxon>
        <taxon>Agaricales</taxon>
        <taxon>Agaricales incertae sedis</taxon>
        <taxon>Dendrothele</taxon>
    </lineage>
</organism>
<feature type="region of interest" description="Disordered" evidence="1">
    <location>
        <begin position="559"/>
        <end position="614"/>
    </location>
</feature>
<name>A0A4V4HDJ5_DENBC</name>
<sequence length="804" mass="89551">MASASSGDPMRQPQKISKTKKASEHRQDSSSPTPNSEGNATGTSPQPTAISTHIVPEDGSDDDEDNIRALQVASNKRGRPLKNWTKAQSDLLQTKTDTFLACAETQKDFLLGKTLKTSWPKPLRLCLEKIQEELVDKEEMRPLLNANLVYATTEHPLSKADEDQNKTHKQENMIKWKNNVRGFYRNKLRDWRGRHDEQLLLPKGDQAAYVKNRSKGKDHSSHRQGTRVINRERRTRDKENKGTMENKGTRENKGYYGNKGEADNDGWMDAKVFLANFGPRNLFAKENAAKIRKRRDELLAQKPELRSNNGASYQTALSELWADADQNAYVEKAKEQVSDLESDRTKLTEALYWFLNALSPRLGEVEMMLVYAYRNDGGGISVQSVEAPCKSRANLDARFDVEHEQSWESFLKGFLKWGDDHIPQRFIKAPEPNQAVVIPKNLEGVPVFPDGKFSDLTVTAMRDLLTAYFKAVCWPADSQMGAIPWGKVAEHPEDYYDQDQLPKDKKLQPPGSMKNSEIVTWVEYFEERPRIPPFVFFPRSQIEEHLHRREAEALADLNAGQEPEDESTPHPSSPAPELITDNLLNPKQPVPASTFDRDVEDPSSTVFDSFPSSDISRVIDPPASHIQAQLASSNPSQLASASAAEQHVQDQPSTSSEDDSPQVTMPSLKIKIPPLSKGPVNVAGVGDTVETSADVVEEKEGNVNGKKKKGRGGKGTGNKGKVVKGKERKALQGSDQTREGEEAVGEQKRKLDHVGETEEQGAQKRARTDANSQISATDVGSVVQPTQRRSGRLRNARNPPTGSA</sequence>
<feature type="compositionally biased region" description="Polar residues" evidence="1">
    <location>
        <begin position="602"/>
        <end position="614"/>
    </location>
</feature>
<gene>
    <name evidence="2" type="ORF">K435DRAFT_867528</name>
</gene>
<evidence type="ECO:0000256" key="1">
    <source>
        <dbReference type="SAM" id="MobiDB-lite"/>
    </source>
</evidence>
<dbReference type="EMBL" id="ML179460">
    <property type="protein sequence ID" value="THU87195.1"/>
    <property type="molecule type" value="Genomic_DNA"/>
</dbReference>
<feature type="compositionally biased region" description="Basic and acidic residues" evidence="1">
    <location>
        <begin position="229"/>
        <end position="253"/>
    </location>
</feature>
<dbReference type="AlphaFoldDB" id="A0A4V4HDJ5"/>
<evidence type="ECO:0000313" key="2">
    <source>
        <dbReference type="EMBL" id="THU87195.1"/>
    </source>
</evidence>
<feature type="region of interest" description="Disordered" evidence="1">
    <location>
        <begin position="1"/>
        <end position="64"/>
    </location>
</feature>
<feature type="compositionally biased region" description="Polar residues" evidence="1">
    <location>
        <begin position="627"/>
        <end position="640"/>
    </location>
</feature>
<feature type="compositionally biased region" description="Polar residues" evidence="1">
    <location>
        <begin position="769"/>
        <end position="788"/>
    </location>
</feature>
<dbReference type="OrthoDB" id="3063186at2759"/>
<feature type="compositionally biased region" description="Basic and acidic residues" evidence="1">
    <location>
        <begin position="724"/>
        <end position="756"/>
    </location>
</feature>
<feature type="region of interest" description="Disordered" evidence="1">
    <location>
        <begin position="627"/>
        <end position="804"/>
    </location>
</feature>
<proteinExistence type="predicted"/>
<dbReference type="Proteomes" id="UP000297245">
    <property type="component" value="Unassembled WGS sequence"/>
</dbReference>
<accession>A0A4V4HDJ5</accession>
<evidence type="ECO:0000313" key="3">
    <source>
        <dbReference type="Proteomes" id="UP000297245"/>
    </source>
</evidence>